<reference evidence="6 7" key="1">
    <citation type="journal article" date="2012" name="PLoS Pathog.">
        <title>Diverse lifestyles and strategies of plant pathogenesis encoded in the genomes of eighteen Dothideomycetes fungi.</title>
        <authorList>
            <person name="Ohm R.A."/>
            <person name="Feau N."/>
            <person name="Henrissat B."/>
            <person name="Schoch C.L."/>
            <person name="Horwitz B.A."/>
            <person name="Barry K.W."/>
            <person name="Condon B.J."/>
            <person name="Copeland A.C."/>
            <person name="Dhillon B."/>
            <person name="Glaser F."/>
            <person name="Hesse C.N."/>
            <person name="Kosti I."/>
            <person name="LaButti K."/>
            <person name="Lindquist E.A."/>
            <person name="Lucas S."/>
            <person name="Salamov A.A."/>
            <person name="Bradshaw R.E."/>
            <person name="Ciuffetti L."/>
            <person name="Hamelin R.C."/>
            <person name="Kema G.H.J."/>
            <person name="Lawrence C."/>
            <person name="Scott J.A."/>
            <person name="Spatafora J.W."/>
            <person name="Turgeon B.G."/>
            <person name="de Wit P.J.G.M."/>
            <person name="Zhong S."/>
            <person name="Goodwin S.B."/>
            <person name="Grigoriev I.V."/>
        </authorList>
    </citation>
    <scope>NUCLEOTIDE SEQUENCE [LARGE SCALE GENOMIC DNA]</scope>
    <source>
        <strain evidence="7">C5 / ATCC 48332 / race O</strain>
    </source>
</reference>
<organism evidence="6 7">
    <name type="scientific">Cochliobolus heterostrophus (strain C5 / ATCC 48332 / race O)</name>
    <name type="common">Southern corn leaf blight fungus</name>
    <name type="synonym">Bipolaris maydis</name>
    <dbReference type="NCBI Taxonomy" id="701091"/>
    <lineage>
        <taxon>Eukaryota</taxon>
        <taxon>Fungi</taxon>
        <taxon>Dikarya</taxon>
        <taxon>Ascomycota</taxon>
        <taxon>Pezizomycotina</taxon>
        <taxon>Dothideomycetes</taxon>
        <taxon>Pleosporomycetidae</taxon>
        <taxon>Pleosporales</taxon>
        <taxon>Pleosporineae</taxon>
        <taxon>Pleosporaceae</taxon>
        <taxon>Bipolaris</taxon>
    </lineage>
</organism>
<feature type="region of interest" description="Disordered" evidence="4">
    <location>
        <begin position="1"/>
        <end position="68"/>
    </location>
</feature>
<feature type="domain" description="LysM" evidence="5">
    <location>
        <begin position="242"/>
        <end position="288"/>
    </location>
</feature>
<name>M2TLE7_COCH5</name>
<evidence type="ECO:0000259" key="5">
    <source>
        <dbReference type="PROSITE" id="PS51782"/>
    </source>
</evidence>
<protein>
    <submittedName>
        <fullName evidence="6">Carbohydrate-binding module family 50 protein</fullName>
    </submittedName>
</protein>
<dbReference type="Pfam" id="PF01476">
    <property type="entry name" value="LysM"/>
    <property type="match status" value="3"/>
</dbReference>
<evidence type="ECO:0000256" key="1">
    <source>
        <dbReference type="ARBA" id="ARBA00022669"/>
    </source>
</evidence>
<dbReference type="OMA" id="ECHAIAN"/>
<dbReference type="EMBL" id="KB445582">
    <property type="protein sequence ID" value="EMD87309.1"/>
    <property type="molecule type" value="Genomic_DNA"/>
</dbReference>
<reference evidence="7" key="2">
    <citation type="journal article" date="2013" name="PLoS Genet.">
        <title>Comparative genome structure, secondary metabolite, and effector coding capacity across Cochliobolus pathogens.</title>
        <authorList>
            <person name="Condon B.J."/>
            <person name="Leng Y."/>
            <person name="Wu D."/>
            <person name="Bushley K.E."/>
            <person name="Ohm R.A."/>
            <person name="Otillar R."/>
            <person name="Martin J."/>
            <person name="Schackwitz W."/>
            <person name="Grimwood J."/>
            <person name="MohdZainudin N."/>
            <person name="Xue C."/>
            <person name="Wang R."/>
            <person name="Manning V.A."/>
            <person name="Dhillon B."/>
            <person name="Tu Z.J."/>
            <person name="Steffenson B.J."/>
            <person name="Salamov A."/>
            <person name="Sun H."/>
            <person name="Lowry S."/>
            <person name="LaButti K."/>
            <person name="Han J."/>
            <person name="Copeland A."/>
            <person name="Lindquist E."/>
            <person name="Barry K."/>
            <person name="Schmutz J."/>
            <person name="Baker S.E."/>
            <person name="Ciuffetti L.M."/>
            <person name="Grigoriev I.V."/>
            <person name="Zhong S."/>
            <person name="Turgeon B.G."/>
        </authorList>
    </citation>
    <scope>NUCLEOTIDE SEQUENCE [LARGE SCALE GENOMIC DNA]</scope>
    <source>
        <strain evidence="7">C5 / ATCC 48332 / race O</strain>
    </source>
</reference>
<dbReference type="STRING" id="701091.M2TLE7"/>
<evidence type="ECO:0000256" key="2">
    <source>
        <dbReference type="ARBA" id="ARBA00022729"/>
    </source>
</evidence>
<feature type="domain" description="LysM" evidence="5">
    <location>
        <begin position="78"/>
        <end position="124"/>
    </location>
</feature>
<sequence>MNEPAPTTSSSSSSSTSVAASTSVKPTLSSSSKPVVTTPSTTIKRSTSTTAPPMTTKPSNGVDTPSPLQPSVATNCDSFYYVKSDNSCENIAKFNGISTARFLSWNPSAGSDCTGLWVNAYACISIIGHTPTSVAPMTTTTGNGIATSPSIQYGMVRNCDSFYMVKSGDTCDKISSSNSITSAQLISWNPTVGSSCGSFTFAFLSSDTHPTTTKAPVTTTKPGNGLTTPAPYRTGMKTSCKIFHFVASGETCATISAKYKITTANFAKWNPAVGSTYAGLWASTYACVAVL</sequence>
<dbReference type="InterPro" id="IPR052210">
    <property type="entry name" value="LysM1-like"/>
</dbReference>
<dbReference type="PROSITE" id="PS51782">
    <property type="entry name" value="LYSM"/>
    <property type="match status" value="3"/>
</dbReference>
<dbReference type="eggNOG" id="KOG2806">
    <property type="taxonomic scope" value="Eukaryota"/>
</dbReference>
<evidence type="ECO:0000313" key="6">
    <source>
        <dbReference type="EMBL" id="EMD87309.1"/>
    </source>
</evidence>
<evidence type="ECO:0000256" key="4">
    <source>
        <dbReference type="SAM" id="MobiDB-lite"/>
    </source>
</evidence>
<evidence type="ECO:0000313" key="7">
    <source>
        <dbReference type="Proteomes" id="UP000016936"/>
    </source>
</evidence>
<gene>
    <name evidence="6" type="ORF">COCHEDRAFT_1217507</name>
</gene>
<dbReference type="PANTHER" id="PTHR34997">
    <property type="entry name" value="AM15"/>
    <property type="match status" value="1"/>
</dbReference>
<dbReference type="Gene3D" id="3.10.350.10">
    <property type="entry name" value="LysM domain"/>
    <property type="match status" value="3"/>
</dbReference>
<feature type="compositionally biased region" description="Low complexity" evidence="4">
    <location>
        <begin position="7"/>
        <end position="42"/>
    </location>
</feature>
<feature type="compositionally biased region" description="Polar residues" evidence="4">
    <location>
        <begin position="43"/>
        <end position="63"/>
    </location>
</feature>
<dbReference type="InterPro" id="IPR036779">
    <property type="entry name" value="LysM_dom_sf"/>
</dbReference>
<keyword evidence="2" id="KW-0732">Signal</keyword>
<dbReference type="SMART" id="SM00257">
    <property type="entry name" value="LysM"/>
    <property type="match status" value="3"/>
</dbReference>
<proteinExistence type="predicted"/>
<keyword evidence="1" id="KW-0147">Chitin-binding</keyword>
<dbReference type="GO" id="GO:0008061">
    <property type="term" value="F:chitin binding"/>
    <property type="evidence" value="ECO:0007669"/>
    <property type="project" value="UniProtKB-KW"/>
</dbReference>
<dbReference type="CDD" id="cd00118">
    <property type="entry name" value="LysM"/>
    <property type="match status" value="3"/>
</dbReference>
<dbReference type="SUPFAM" id="SSF54106">
    <property type="entry name" value="LysM domain"/>
    <property type="match status" value="3"/>
</dbReference>
<accession>M2TLE7</accession>
<keyword evidence="7" id="KW-1185">Reference proteome</keyword>
<dbReference type="Proteomes" id="UP000016936">
    <property type="component" value="Unassembled WGS sequence"/>
</dbReference>
<keyword evidence="3" id="KW-0843">Virulence</keyword>
<dbReference type="PANTHER" id="PTHR34997:SF2">
    <property type="entry name" value="LYSM DOMAIN-CONTAINING PROTEIN-RELATED"/>
    <property type="match status" value="1"/>
</dbReference>
<feature type="domain" description="LysM" evidence="5">
    <location>
        <begin position="161"/>
        <end position="208"/>
    </location>
</feature>
<dbReference type="HOGENOM" id="CLU_010591_0_2_1"/>
<evidence type="ECO:0000256" key="3">
    <source>
        <dbReference type="ARBA" id="ARBA00023026"/>
    </source>
</evidence>
<dbReference type="AlphaFoldDB" id="M2TLE7"/>
<dbReference type="InterPro" id="IPR018392">
    <property type="entry name" value="LysM"/>
</dbReference>
<dbReference type="OrthoDB" id="2281372at2759"/>